<keyword evidence="4" id="KW-1185">Reference proteome</keyword>
<dbReference type="InterPro" id="IPR011333">
    <property type="entry name" value="SKP1/BTB/POZ_sf"/>
</dbReference>
<evidence type="ECO:0008006" key="5">
    <source>
        <dbReference type="Google" id="ProtNLM"/>
    </source>
</evidence>
<dbReference type="GO" id="GO:0006511">
    <property type="term" value="P:ubiquitin-dependent protein catabolic process"/>
    <property type="evidence" value="ECO:0007669"/>
    <property type="project" value="InterPro"/>
</dbReference>
<gene>
    <name evidence="3" type="ORF">C5167_038067</name>
</gene>
<dbReference type="Gramene" id="RZC45125">
    <property type="protein sequence ID" value="RZC45125"/>
    <property type="gene ID" value="C5167_038067"/>
</dbReference>
<dbReference type="Gene3D" id="3.30.710.10">
    <property type="entry name" value="Potassium Channel Kv1.1, Chain A"/>
    <property type="match status" value="1"/>
</dbReference>
<accession>A0A4Y7ICI1</accession>
<dbReference type="InterPro" id="IPR016897">
    <property type="entry name" value="SKP1"/>
</dbReference>
<evidence type="ECO:0000256" key="2">
    <source>
        <dbReference type="SAM" id="MobiDB-lite"/>
    </source>
</evidence>
<evidence type="ECO:0000256" key="1">
    <source>
        <dbReference type="ARBA" id="ARBA00004906"/>
    </source>
</evidence>
<protein>
    <recommendedName>
        <fullName evidence="5">SKP1 component dimerisation domain-containing protein</fullName>
    </recommendedName>
</protein>
<dbReference type="PANTHER" id="PTHR11165">
    <property type="entry name" value="SKP1"/>
    <property type="match status" value="1"/>
</dbReference>
<dbReference type="STRING" id="3469.A0A4Y7ICI1"/>
<dbReference type="EMBL" id="CM010715">
    <property type="protein sequence ID" value="RZC45125.1"/>
    <property type="molecule type" value="Genomic_DNA"/>
</dbReference>
<dbReference type="InterPro" id="IPR036296">
    <property type="entry name" value="SKP1-like_dim_sf"/>
</dbReference>
<proteinExistence type="predicted"/>
<dbReference type="SUPFAM" id="SSF81382">
    <property type="entry name" value="Skp1 dimerisation domain-like"/>
    <property type="match status" value="1"/>
</dbReference>
<name>A0A4Y7ICI1_PAPSO</name>
<comment type="pathway">
    <text evidence="1">Protein modification; protein ubiquitination.</text>
</comment>
<evidence type="ECO:0000313" key="3">
    <source>
        <dbReference type="EMBL" id="RZC45125.1"/>
    </source>
</evidence>
<reference evidence="3 4" key="1">
    <citation type="journal article" date="2018" name="Science">
        <title>The opium poppy genome and morphinan production.</title>
        <authorList>
            <person name="Guo L."/>
            <person name="Winzer T."/>
            <person name="Yang X."/>
            <person name="Li Y."/>
            <person name="Ning Z."/>
            <person name="He Z."/>
            <person name="Teodor R."/>
            <person name="Lu Y."/>
            <person name="Bowser T.A."/>
            <person name="Graham I.A."/>
            <person name="Ye K."/>
        </authorList>
    </citation>
    <scope>NUCLEOTIDE SEQUENCE [LARGE SCALE GENOMIC DNA]</scope>
    <source>
        <strain evidence="4">cv. HN1</strain>
        <tissue evidence="3">Leaves</tissue>
    </source>
</reference>
<dbReference type="Proteomes" id="UP000316621">
    <property type="component" value="Chromosome 1"/>
</dbReference>
<evidence type="ECO:0000313" key="4">
    <source>
        <dbReference type="Proteomes" id="UP000316621"/>
    </source>
</evidence>
<organism evidence="3 4">
    <name type="scientific">Papaver somniferum</name>
    <name type="common">Opium poppy</name>
    <dbReference type="NCBI Taxonomy" id="3469"/>
    <lineage>
        <taxon>Eukaryota</taxon>
        <taxon>Viridiplantae</taxon>
        <taxon>Streptophyta</taxon>
        <taxon>Embryophyta</taxon>
        <taxon>Tracheophyta</taxon>
        <taxon>Spermatophyta</taxon>
        <taxon>Magnoliopsida</taxon>
        <taxon>Ranunculales</taxon>
        <taxon>Papaveraceae</taxon>
        <taxon>Papaveroideae</taxon>
        <taxon>Papaver</taxon>
    </lineage>
</organism>
<dbReference type="AlphaFoldDB" id="A0A4Y7ICI1"/>
<feature type="region of interest" description="Disordered" evidence="2">
    <location>
        <begin position="133"/>
        <end position="166"/>
    </location>
</feature>
<sequence length="166" mass="18578">MGDILEETNSGQIGRCNEITPGTSQKMIPSSRKRSCFPVTSSCFIPMQVVEYLSKHAETQTSEEELKIWDEQFVNLFNNNHIVFDVIKAASYLQVEGLVNLLKKGVADFLKAKTPEALRGKFAICNQLDLPGEEEGDEERISQSSTEQLSPDKKKVKIEFCSSGEE</sequence>